<dbReference type="Gene3D" id="3.10.105.10">
    <property type="entry name" value="Dipeptide-binding Protein, Domain 3"/>
    <property type="match status" value="1"/>
</dbReference>
<gene>
    <name evidence="5" type="ordered locus">Tter_0901</name>
</gene>
<dbReference type="PANTHER" id="PTHR30290:SF38">
    <property type="entry name" value="D,D-DIPEPTIDE-BINDING PERIPLASMIC PROTEIN DDPA-RELATED"/>
    <property type="match status" value="1"/>
</dbReference>
<dbReference type="PROSITE" id="PS51257">
    <property type="entry name" value="PROKAR_LIPOPROTEIN"/>
    <property type="match status" value="1"/>
</dbReference>
<sequence>MSKYSKINRRKFLKFSAVAAGSAILVACGGGAPGATPTTGASPAPGGSSTPAASAGMSPSPSPAASPTSAASPAPSPTSAAASPTPAMEQTPAASPTSAGQAGGNITAQIAPMAPEIKPSGQPTGGEFHGAWPYQMPPTGHWNTFATNNNSFGIYWDMLEMPLGFYLWDKNQYVPLLAVSWEIIPPDTFQVKLRQGVKWSDGSQFTSKDVVTTFTLLRLQDAVVWNYLGSIDAPDDYTVVFKMKDPSTVVPRYILREHIRANSVYGEFAQKAKAMFDKGATTSSADMKKLRTQFEGFRPKELVVSGPYKVQPGSMTESQVTLVKVPDAWNANMVNFDKIVLYNGETPTVTPILLSKQIDYATHGFPPATEKALQQAGFRIIRPPVYSGPALFFNYKRLNEFSDPKVRQAIAMAVNMDQNATVSLGESAKRCKYMAGVSDSILEKWVPQSELSKLNSYAYDPDKAAQVLQSAGFKKQGDTWVTPNGKRMEYELGVPAEYADWSAAAQNLADQLTKFGIKTTVRPVTFTQWSTQMDAGRFQLGINAWGAGNPHPHFSYVADLLTHNAPLASGGGMNYPLKQKTQSVGEVDLQKLTIQAASGLNIDRQKEVITTLAKAFNELLPIIPLWERYGNNPALENVRVTGWLPENDPIYANSPYSDNFVTYMILNGTLKGVSR</sequence>
<evidence type="ECO:0000256" key="1">
    <source>
        <dbReference type="ARBA" id="ARBA00022729"/>
    </source>
</evidence>
<feature type="signal peptide" evidence="3">
    <location>
        <begin position="1"/>
        <end position="19"/>
    </location>
</feature>
<protein>
    <submittedName>
        <fullName evidence="5">Extracellular solute-binding protein family 5</fullName>
    </submittedName>
</protein>
<dbReference type="STRING" id="525904.Tter_0901"/>
<dbReference type="GO" id="GO:1904680">
    <property type="term" value="F:peptide transmembrane transporter activity"/>
    <property type="evidence" value="ECO:0007669"/>
    <property type="project" value="TreeGrafter"/>
</dbReference>
<dbReference type="eggNOG" id="COG0747">
    <property type="taxonomic scope" value="Bacteria"/>
</dbReference>
<dbReference type="KEGG" id="ttr:Tter_0901"/>
<dbReference type="CDD" id="cd08509">
    <property type="entry name" value="PBP2_TmCBP_oligosaccharides_like"/>
    <property type="match status" value="1"/>
</dbReference>
<feature type="chain" id="PRO_5003021252" evidence="3">
    <location>
        <begin position="20"/>
        <end position="675"/>
    </location>
</feature>
<feature type="compositionally biased region" description="Low complexity" evidence="2">
    <location>
        <begin position="34"/>
        <end position="87"/>
    </location>
</feature>
<feature type="domain" description="Solute-binding protein family 5" evidence="4">
    <location>
        <begin position="173"/>
        <end position="557"/>
    </location>
</feature>
<proteinExistence type="predicted"/>
<dbReference type="RefSeq" id="WP_012874853.1">
    <property type="nucleotide sequence ID" value="NC_013525.1"/>
</dbReference>
<dbReference type="InterPro" id="IPR039424">
    <property type="entry name" value="SBP_5"/>
</dbReference>
<name>D1CFW2_THET1</name>
<dbReference type="SUPFAM" id="SSF53850">
    <property type="entry name" value="Periplasmic binding protein-like II"/>
    <property type="match status" value="1"/>
</dbReference>
<feature type="compositionally biased region" description="Polar residues" evidence="2">
    <location>
        <begin position="92"/>
        <end position="104"/>
    </location>
</feature>
<dbReference type="Proteomes" id="UP000000323">
    <property type="component" value="Chromosome 1"/>
</dbReference>
<feature type="region of interest" description="Disordered" evidence="2">
    <location>
        <begin position="28"/>
        <end position="104"/>
    </location>
</feature>
<dbReference type="InterPro" id="IPR006311">
    <property type="entry name" value="TAT_signal"/>
</dbReference>
<dbReference type="AlphaFoldDB" id="D1CFW2"/>
<dbReference type="GO" id="GO:0015833">
    <property type="term" value="P:peptide transport"/>
    <property type="evidence" value="ECO:0007669"/>
    <property type="project" value="TreeGrafter"/>
</dbReference>
<accession>D1CFW2</accession>
<dbReference type="InterPro" id="IPR000914">
    <property type="entry name" value="SBP_5_dom"/>
</dbReference>
<evidence type="ECO:0000313" key="5">
    <source>
        <dbReference type="EMBL" id="ACZ41818.1"/>
    </source>
</evidence>
<evidence type="ECO:0000256" key="3">
    <source>
        <dbReference type="SAM" id="SignalP"/>
    </source>
</evidence>
<keyword evidence="1 3" id="KW-0732">Signal</keyword>
<dbReference type="Gene3D" id="3.40.190.10">
    <property type="entry name" value="Periplasmic binding protein-like II"/>
    <property type="match status" value="1"/>
</dbReference>
<dbReference type="HOGENOM" id="CLU_031376_0_0_0"/>
<evidence type="ECO:0000256" key="2">
    <source>
        <dbReference type="SAM" id="MobiDB-lite"/>
    </source>
</evidence>
<keyword evidence="6" id="KW-1185">Reference proteome</keyword>
<dbReference type="PANTHER" id="PTHR30290">
    <property type="entry name" value="PERIPLASMIC BINDING COMPONENT OF ABC TRANSPORTER"/>
    <property type="match status" value="1"/>
</dbReference>
<reference evidence="6" key="1">
    <citation type="journal article" date="2010" name="Stand. Genomic Sci.">
        <title>Complete genome sequence of 'Thermobaculum terrenum' type strain (YNP1).</title>
        <authorList>
            <person name="Kiss H."/>
            <person name="Cleland D."/>
            <person name="Lapidus A."/>
            <person name="Lucas S."/>
            <person name="Glavina Del Rio T."/>
            <person name="Nolan M."/>
            <person name="Tice H."/>
            <person name="Han C."/>
            <person name="Goodwin L."/>
            <person name="Pitluck S."/>
            <person name="Liolios K."/>
            <person name="Ivanova N."/>
            <person name="Mavromatis K."/>
            <person name="Ovchinnikova G."/>
            <person name="Pati A."/>
            <person name="Chen A."/>
            <person name="Palaniappan K."/>
            <person name="Land M."/>
            <person name="Hauser L."/>
            <person name="Chang Y."/>
            <person name="Jeffries C."/>
            <person name="Lu M."/>
            <person name="Brettin T."/>
            <person name="Detter J."/>
            <person name="Goker M."/>
            <person name="Tindall B."/>
            <person name="Beck B."/>
            <person name="McDermott T."/>
            <person name="Woyke T."/>
            <person name="Bristow J."/>
            <person name="Eisen J."/>
            <person name="Markowitz V."/>
            <person name="Hugenholtz P."/>
            <person name="Kyrpides N."/>
            <person name="Klenk H."/>
            <person name="Cheng J."/>
        </authorList>
    </citation>
    <scope>NUCLEOTIDE SEQUENCE [LARGE SCALE GENOMIC DNA]</scope>
    <source>
        <strain evidence="6">ATCC BAA-798 / YNP1</strain>
    </source>
</reference>
<evidence type="ECO:0000259" key="4">
    <source>
        <dbReference type="Pfam" id="PF00496"/>
    </source>
</evidence>
<dbReference type="EMBL" id="CP001825">
    <property type="protein sequence ID" value="ACZ41818.1"/>
    <property type="molecule type" value="Genomic_DNA"/>
</dbReference>
<evidence type="ECO:0000313" key="6">
    <source>
        <dbReference type="Proteomes" id="UP000000323"/>
    </source>
</evidence>
<organism evidence="5 6">
    <name type="scientific">Thermobaculum terrenum (strain ATCC BAA-798 / CCMEE 7001 / YNP1)</name>
    <dbReference type="NCBI Taxonomy" id="525904"/>
    <lineage>
        <taxon>Bacteria</taxon>
        <taxon>Bacillati</taxon>
        <taxon>Chloroflexota</taxon>
        <taxon>Chloroflexia</taxon>
        <taxon>Candidatus Thermobaculales</taxon>
        <taxon>Candidatus Thermobaculaceae</taxon>
        <taxon>Thermobaculum</taxon>
    </lineage>
</organism>
<dbReference type="PROSITE" id="PS51318">
    <property type="entry name" value="TAT"/>
    <property type="match status" value="1"/>
</dbReference>
<dbReference type="Pfam" id="PF00496">
    <property type="entry name" value="SBP_bac_5"/>
    <property type="match status" value="1"/>
</dbReference>